<evidence type="ECO:0000313" key="2">
    <source>
        <dbReference type="EMBL" id="TDK33528.1"/>
    </source>
</evidence>
<dbReference type="Proteomes" id="UP000295543">
    <property type="component" value="Unassembled WGS sequence"/>
</dbReference>
<dbReference type="EMBL" id="SMTG01000002">
    <property type="protein sequence ID" value="TDK33528.1"/>
    <property type="molecule type" value="Genomic_DNA"/>
</dbReference>
<proteinExistence type="predicted"/>
<evidence type="ECO:0000313" key="3">
    <source>
        <dbReference type="Proteomes" id="UP000295543"/>
    </source>
</evidence>
<keyword evidence="3" id="KW-1185">Reference proteome</keyword>
<organism evidence="2 3">
    <name type="scientific">Luteimonas terrae</name>
    <dbReference type="NCBI Taxonomy" id="1530191"/>
    <lineage>
        <taxon>Bacteria</taxon>
        <taxon>Pseudomonadati</taxon>
        <taxon>Pseudomonadota</taxon>
        <taxon>Gammaproteobacteria</taxon>
        <taxon>Lysobacterales</taxon>
        <taxon>Lysobacteraceae</taxon>
        <taxon>Luteimonas</taxon>
    </lineage>
</organism>
<comment type="caution">
    <text evidence="2">The sequence shown here is derived from an EMBL/GenBank/DDBJ whole genome shotgun (WGS) entry which is preliminary data.</text>
</comment>
<dbReference type="AlphaFoldDB" id="A0A4R5UE02"/>
<feature type="compositionally biased region" description="Basic and acidic residues" evidence="1">
    <location>
        <begin position="69"/>
        <end position="85"/>
    </location>
</feature>
<feature type="region of interest" description="Disordered" evidence="1">
    <location>
        <begin position="1"/>
        <end position="108"/>
    </location>
</feature>
<feature type="compositionally biased region" description="Polar residues" evidence="1">
    <location>
        <begin position="10"/>
        <end position="32"/>
    </location>
</feature>
<gene>
    <name evidence="2" type="ORF">E2F49_05840</name>
</gene>
<reference evidence="2 3" key="1">
    <citation type="submission" date="2019-03" db="EMBL/GenBank/DDBJ databases">
        <title>Luteimonas zhaokaii sp.nov., isolated from the rectal contents of Plateau pika in Yushu, Qinghai Province, China.</title>
        <authorList>
            <person name="Zhang G."/>
        </authorList>
    </citation>
    <scope>NUCLEOTIDE SEQUENCE [LARGE SCALE GENOMIC DNA]</scope>
    <source>
        <strain evidence="2 3">THG-MD21</strain>
    </source>
</reference>
<accession>A0A4R5UE02</accession>
<sequence length="108" mass="11143">MARKPDPTPLETSDMTQKTPPEKSPATTSRGNRATGDRMASNGDEYADDNNTSGEGNDASLTAGPGFVRKVDTDKAAGRAGERDSGAGNRAPEADANDDGDGASTQRD</sequence>
<protein>
    <submittedName>
        <fullName evidence="2">Uncharacterized protein</fullName>
    </submittedName>
</protein>
<evidence type="ECO:0000256" key="1">
    <source>
        <dbReference type="SAM" id="MobiDB-lite"/>
    </source>
</evidence>
<name>A0A4R5UE02_9GAMM</name>